<gene>
    <name evidence="1" type="ORF">BpHYR1_025909</name>
</gene>
<comment type="caution">
    <text evidence="1">The sequence shown here is derived from an EMBL/GenBank/DDBJ whole genome shotgun (WGS) entry which is preliminary data.</text>
</comment>
<dbReference type="AlphaFoldDB" id="A0A3M7QVD2"/>
<evidence type="ECO:0000313" key="2">
    <source>
        <dbReference type="Proteomes" id="UP000276133"/>
    </source>
</evidence>
<protein>
    <submittedName>
        <fullName evidence="1">Uncharacterized protein</fullName>
    </submittedName>
</protein>
<dbReference type="Proteomes" id="UP000276133">
    <property type="component" value="Unassembled WGS sequence"/>
</dbReference>
<organism evidence="1 2">
    <name type="scientific">Brachionus plicatilis</name>
    <name type="common">Marine rotifer</name>
    <name type="synonym">Brachionus muelleri</name>
    <dbReference type="NCBI Taxonomy" id="10195"/>
    <lineage>
        <taxon>Eukaryota</taxon>
        <taxon>Metazoa</taxon>
        <taxon>Spiralia</taxon>
        <taxon>Gnathifera</taxon>
        <taxon>Rotifera</taxon>
        <taxon>Eurotatoria</taxon>
        <taxon>Monogononta</taxon>
        <taxon>Pseudotrocha</taxon>
        <taxon>Ploima</taxon>
        <taxon>Brachionidae</taxon>
        <taxon>Brachionus</taxon>
    </lineage>
</organism>
<proteinExistence type="predicted"/>
<accession>A0A3M7QVD2</accession>
<keyword evidence="2" id="KW-1185">Reference proteome</keyword>
<dbReference type="EMBL" id="REGN01004976">
    <property type="protein sequence ID" value="RNA15330.1"/>
    <property type="molecule type" value="Genomic_DNA"/>
</dbReference>
<evidence type="ECO:0000313" key="1">
    <source>
        <dbReference type="EMBL" id="RNA15330.1"/>
    </source>
</evidence>
<name>A0A3M7QVD2_BRAPC</name>
<reference evidence="1 2" key="1">
    <citation type="journal article" date="2018" name="Sci. Rep.">
        <title>Genomic signatures of local adaptation to the degree of environmental predictability in rotifers.</title>
        <authorList>
            <person name="Franch-Gras L."/>
            <person name="Hahn C."/>
            <person name="Garcia-Roger E.M."/>
            <person name="Carmona M.J."/>
            <person name="Serra M."/>
            <person name="Gomez A."/>
        </authorList>
    </citation>
    <scope>NUCLEOTIDE SEQUENCE [LARGE SCALE GENOMIC DNA]</scope>
    <source>
        <strain evidence="1">HYR1</strain>
    </source>
</reference>
<dbReference type="OrthoDB" id="10635481at2759"/>
<sequence>MDEMEDGDSPSSVRGECKSQLISFSRSNWNDKNNFENLKSELIQFFVSNINNGFSRIENKTLVESLSFLPLELLKCLRIELGDQLLANHNIGATITLKQK</sequence>